<evidence type="ECO:0000256" key="1">
    <source>
        <dbReference type="SAM" id="Phobius"/>
    </source>
</evidence>
<dbReference type="OrthoDB" id="9994602at2"/>
<dbReference type="GeneID" id="78316474"/>
<keyword evidence="3" id="KW-1185">Reference proteome</keyword>
<protein>
    <recommendedName>
        <fullName evidence="4">Positive regulator of sigma(E), RseC/MucC</fullName>
    </recommendedName>
</protein>
<proteinExistence type="predicted"/>
<evidence type="ECO:0008006" key="4">
    <source>
        <dbReference type="Google" id="ProtNLM"/>
    </source>
</evidence>
<dbReference type="STRING" id="261392.SAMN02745149_01175"/>
<dbReference type="EMBL" id="FUWG01000008">
    <property type="protein sequence ID" value="SJZ41932.1"/>
    <property type="molecule type" value="Genomic_DNA"/>
</dbReference>
<name>A0A1T4KHM5_TREPO</name>
<accession>A0A1T4KHM5</accession>
<keyword evidence="1" id="KW-1133">Transmembrane helix</keyword>
<reference evidence="2 3" key="1">
    <citation type="submission" date="2017-02" db="EMBL/GenBank/DDBJ databases">
        <authorList>
            <person name="Peterson S.W."/>
        </authorList>
    </citation>
    <scope>NUCLEOTIDE SEQUENCE [LARGE SCALE GENOMIC DNA]</scope>
    <source>
        <strain evidence="2 3">ATCC BAA-908</strain>
    </source>
</reference>
<gene>
    <name evidence="2" type="ORF">SAMN02745149_01175</name>
</gene>
<organism evidence="2 3">
    <name type="scientific">Treponema porcinum</name>
    <dbReference type="NCBI Taxonomy" id="261392"/>
    <lineage>
        <taxon>Bacteria</taxon>
        <taxon>Pseudomonadati</taxon>
        <taxon>Spirochaetota</taxon>
        <taxon>Spirochaetia</taxon>
        <taxon>Spirochaetales</taxon>
        <taxon>Treponemataceae</taxon>
        <taxon>Treponema</taxon>
    </lineage>
</organism>
<evidence type="ECO:0000313" key="3">
    <source>
        <dbReference type="Proteomes" id="UP000190423"/>
    </source>
</evidence>
<dbReference type="AlphaFoldDB" id="A0A1T4KHM5"/>
<feature type="transmembrane region" description="Helical" evidence="1">
    <location>
        <begin position="96"/>
        <end position="117"/>
    </location>
</feature>
<dbReference type="RefSeq" id="WP_078933089.1">
    <property type="nucleotide sequence ID" value="NZ_FUWG01000008.1"/>
</dbReference>
<evidence type="ECO:0000313" key="2">
    <source>
        <dbReference type="EMBL" id="SJZ41932.1"/>
    </source>
</evidence>
<feature type="transmembrane region" description="Helical" evidence="1">
    <location>
        <begin position="65"/>
        <end position="84"/>
    </location>
</feature>
<sequence length="132" mass="14484">MKGVFVVTEVNEDRIMVSPYQEGGFSTGKTVLSRIEVMNPKRFNIEEGTKVSIGFSKGLENVQGVCTLVFPVLCCALGLFLYPKAVSAFGMEYSEIARFVFGAVMFLCAFAVVIKLTRCSYTVITPRITGLC</sequence>
<keyword evidence="1" id="KW-0472">Membrane</keyword>
<keyword evidence="1" id="KW-0812">Transmembrane</keyword>
<dbReference type="Proteomes" id="UP000190423">
    <property type="component" value="Unassembled WGS sequence"/>
</dbReference>